<dbReference type="InterPro" id="IPR056121">
    <property type="entry name" value="DUF7704"/>
</dbReference>
<organism evidence="4 5">
    <name type="scientific">Cryptococcus depauperatus CBS 7841</name>
    <dbReference type="NCBI Taxonomy" id="1295531"/>
    <lineage>
        <taxon>Eukaryota</taxon>
        <taxon>Fungi</taxon>
        <taxon>Dikarya</taxon>
        <taxon>Basidiomycota</taxon>
        <taxon>Agaricomycotina</taxon>
        <taxon>Tremellomycetes</taxon>
        <taxon>Tremellales</taxon>
        <taxon>Cryptococcaceae</taxon>
        <taxon>Cryptococcus</taxon>
    </lineage>
</organism>
<feature type="transmembrane region" description="Helical" evidence="2">
    <location>
        <begin position="133"/>
        <end position="155"/>
    </location>
</feature>
<dbReference type="RefSeq" id="XP_066068082.1">
    <property type="nucleotide sequence ID" value="XM_066211985.1"/>
</dbReference>
<keyword evidence="5" id="KW-1185">Reference proteome</keyword>
<dbReference type="Pfam" id="PF24803">
    <property type="entry name" value="DUF7704"/>
    <property type="match status" value="1"/>
</dbReference>
<feature type="transmembrane region" description="Helical" evidence="2">
    <location>
        <begin position="9"/>
        <end position="30"/>
    </location>
</feature>
<dbReference type="PANTHER" id="PTHR37019">
    <property type="entry name" value="CHROMOSOME 1, WHOLE GENOME SHOTGUN SEQUENCE"/>
    <property type="match status" value="1"/>
</dbReference>
<feature type="transmembrane region" description="Helical" evidence="2">
    <location>
        <begin position="60"/>
        <end position="81"/>
    </location>
</feature>
<accession>A0AAJ8JRZ0</accession>
<dbReference type="KEGG" id="cdep:91086773"/>
<reference evidence="4" key="2">
    <citation type="journal article" date="2022" name="Elife">
        <title>Obligate sexual reproduction of a homothallic fungus closely related to the Cryptococcus pathogenic species complex.</title>
        <authorList>
            <person name="Passer A.R."/>
            <person name="Clancey S.A."/>
            <person name="Shea T."/>
            <person name="David-Palma M."/>
            <person name="Averette A.F."/>
            <person name="Boekhout T."/>
            <person name="Porcel B.M."/>
            <person name="Nowrousian M."/>
            <person name="Cuomo C.A."/>
            <person name="Sun S."/>
            <person name="Heitman J."/>
            <person name="Coelho M.A."/>
        </authorList>
    </citation>
    <scope>NUCLEOTIDE SEQUENCE</scope>
    <source>
        <strain evidence="4">CBS 7841</strain>
    </source>
</reference>
<keyword evidence="2" id="KW-0472">Membrane</keyword>
<evidence type="ECO:0000313" key="4">
    <source>
        <dbReference type="EMBL" id="WVN87382.1"/>
    </source>
</evidence>
<feature type="compositionally biased region" description="Polar residues" evidence="1">
    <location>
        <begin position="189"/>
        <end position="203"/>
    </location>
</feature>
<dbReference type="PANTHER" id="PTHR37019:SF2">
    <property type="entry name" value="EXPERA DOMAIN-CONTAINING PROTEIN"/>
    <property type="match status" value="1"/>
</dbReference>
<evidence type="ECO:0000313" key="5">
    <source>
        <dbReference type="Proteomes" id="UP000094043"/>
    </source>
</evidence>
<protein>
    <recommendedName>
        <fullName evidence="3">DUF7704 domain-containing protein</fullName>
    </recommendedName>
</protein>
<dbReference type="AlphaFoldDB" id="A0AAJ8JRZ0"/>
<reference evidence="4" key="1">
    <citation type="submission" date="2016-06" db="EMBL/GenBank/DDBJ databases">
        <authorList>
            <person name="Cuomo C."/>
            <person name="Litvintseva A."/>
            <person name="Heitman J."/>
            <person name="Chen Y."/>
            <person name="Sun S."/>
            <person name="Springer D."/>
            <person name="Dromer F."/>
            <person name="Young S."/>
            <person name="Zeng Q."/>
            <person name="Chapman S."/>
            <person name="Gujja S."/>
            <person name="Saif S."/>
            <person name="Birren B."/>
        </authorList>
    </citation>
    <scope>NUCLEOTIDE SEQUENCE</scope>
    <source>
        <strain evidence="4">CBS 7841</strain>
    </source>
</reference>
<dbReference type="Proteomes" id="UP000094043">
    <property type="component" value="Chromosome 3"/>
</dbReference>
<evidence type="ECO:0000256" key="1">
    <source>
        <dbReference type="SAM" id="MobiDB-lite"/>
    </source>
</evidence>
<feature type="transmembrane region" description="Helical" evidence="2">
    <location>
        <begin position="101"/>
        <end position="121"/>
    </location>
</feature>
<evidence type="ECO:0000259" key="3">
    <source>
        <dbReference type="Pfam" id="PF24803"/>
    </source>
</evidence>
<sequence length="218" mass="24424">MSKVLPPFYYYYFWIFESVLTIAGGISTIVDPIKWTANLMPSYLEKSTLKMGHTSRGQTITGQLGSCFLLLGMISVSLFYLFKKHLNDQPVIQEKLVRGLLIPLAIADLLHIGMTLLPLPVSHLKNPAEWTLILHSTVWITLGLFIVRIAWLFGIGRASIQIKRSTVSSIHRARLPLSKANSEAVVEQITRTEPSPAQKTPTSARKRAGRTRKIVDDD</sequence>
<dbReference type="EMBL" id="CP143786">
    <property type="protein sequence ID" value="WVN87382.1"/>
    <property type="molecule type" value="Genomic_DNA"/>
</dbReference>
<dbReference type="GeneID" id="91086773"/>
<proteinExistence type="predicted"/>
<feature type="region of interest" description="Disordered" evidence="1">
    <location>
        <begin position="188"/>
        <end position="218"/>
    </location>
</feature>
<evidence type="ECO:0000256" key="2">
    <source>
        <dbReference type="SAM" id="Phobius"/>
    </source>
</evidence>
<name>A0AAJ8JRZ0_9TREE</name>
<reference evidence="4" key="3">
    <citation type="submission" date="2024-01" db="EMBL/GenBank/DDBJ databases">
        <authorList>
            <person name="Coelho M.A."/>
            <person name="David-Palma M."/>
            <person name="Shea T."/>
            <person name="Sun S."/>
            <person name="Cuomo C.A."/>
            <person name="Heitman J."/>
        </authorList>
    </citation>
    <scope>NUCLEOTIDE SEQUENCE</scope>
    <source>
        <strain evidence="4">CBS 7841</strain>
    </source>
</reference>
<keyword evidence="2" id="KW-0812">Transmembrane</keyword>
<keyword evidence="2" id="KW-1133">Transmembrane helix</keyword>
<feature type="domain" description="DUF7704" evidence="3">
    <location>
        <begin position="3"/>
        <end position="155"/>
    </location>
</feature>
<gene>
    <name evidence="4" type="ORF">L203_102561</name>
</gene>